<proteinExistence type="predicted"/>
<reference evidence="3" key="1">
    <citation type="journal article" date="2021" name="Sci. Rep.">
        <title>Diploid genomic architecture of Nitzschia inconspicua, an elite biomass production diatom.</title>
        <authorList>
            <person name="Oliver A."/>
            <person name="Podell S."/>
            <person name="Pinowska A."/>
            <person name="Traller J.C."/>
            <person name="Smith S.R."/>
            <person name="McClure R."/>
            <person name="Beliaev A."/>
            <person name="Bohutskyi P."/>
            <person name="Hill E.A."/>
            <person name="Rabines A."/>
            <person name="Zheng H."/>
            <person name="Allen L.Z."/>
            <person name="Kuo A."/>
            <person name="Grigoriev I.V."/>
            <person name="Allen A.E."/>
            <person name="Hazlebeck D."/>
            <person name="Allen E.E."/>
        </authorList>
    </citation>
    <scope>NUCLEOTIDE SEQUENCE</scope>
    <source>
        <strain evidence="3">Hildebrandi</strain>
    </source>
</reference>
<dbReference type="AlphaFoldDB" id="A0A9K3PZR3"/>
<feature type="region of interest" description="Disordered" evidence="1">
    <location>
        <begin position="38"/>
        <end position="63"/>
    </location>
</feature>
<feature type="signal peptide" evidence="2">
    <location>
        <begin position="1"/>
        <end position="29"/>
    </location>
</feature>
<keyword evidence="2" id="KW-0732">Signal</keyword>
<name>A0A9K3PZR3_9STRA</name>
<dbReference type="OrthoDB" id="46251at2759"/>
<evidence type="ECO:0000256" key="2">
    <source>
        <dbReference type="SAM" id="SignalP"/>
    </source>
</evidence>
<accession>A0A9K3PZR3</accession>
<gene>
    <name evidence="3" type="ORF">IV203_028413</name>
</gene>
<comment type="caution">
    <text evidence="3">The sequence shown here is derived from an EMBL/GenBank/DDBJ whole genome shotgun (WGS) entry which is preliminary data.</text>
</comment>
<feature type="compositionally biased region" description="Low complexity" evidence="1">
    <location>
        <begin position="50"/>
        <end position="63"/>
    </location>
</feature>
<dbReference type="Proteomes" id="UP000693970">
    <property type="component" value="Unassembled WGS sequence"/>
</dbReference>
<evidence type="ECO:0000313" key="4">
    <source>
        <dbReference type="Proteomes" id="UP000693970"/>
    </source>
</evidence>
<reference evidence="3" key="2">
    <citation type="submission" date="2021-04" db="EMBL/GenBank/DDBJ databases">
        <authorList>
            <person name="Podell S."/>
        </authorList>
    </citation>
    <scope>NUCLEOTIDE SEQUENCE</scope>
    <source>
        <strain evidence="3">Hildebrandi</strain>
    </source>
</reference>
<evidence type="ECO:0000256" key="1">
    <source>
        <dbReference type="SAM" id="MobiDB-lite"/>
    </source>
</evidence>
<organism evidence="3 4">
    <name type="scientific">Nitzschia inconspicua</name>
    <dbReference type="NCBI Taxonomy" id="303405"/>
    <lineage>
        <taxon>Eukaryota</taxon>
        <taxon>Sar</taxon>
        <taxon>Stramenopiles</taxon>
        <taxon>Ochrophyta</taxon>
        <taxon>Bacillariophyta</taxon>
        <taxon>Bacillariophyceae</taxon>
        <taxon>Bacillariophycidae</taxon>
        <taxon>Bacillariales</taxon>
        <taxon>Bacillariaceae</taxon>
        <taxon>Nitzschia</taxon>
    </lineage>
</organism>
<evidence type="ECO:0000313" key="3">
    <source>
        <dbReference type="EMBL" id="KAG7365743.1"/>
    </source>
</evidence>
<protein>
    <submittedName>
        <fullName evidence="3">Dictyostelium Slime mold-like repeat protein</fullName>
    </submittedName>
</protein>
<feature type="chain" id="PRO_5039896408" evidence="2">
    <location>
        <begin position="30"/>
        <end position="306"/>
    </location>
</feature>
<keyword evidence="4" id="KW-1185">Reference proteome</keyword>
<feature type="region of interest" description="Disordered" evidence="1">
    <location>
        <begin position="78"/>
        <end position="102"/>
    </location>
</feature>
<dbReference type="EMBL" id="JAGRRH010000007">
    <property type="protein sequence ID" value="KAG7365743.1"/>
    <property type="molecule type" value="Genomic_DNA"/>
</dbReference>
<sequence>MKRLPSIHAIQYRLVFTLLLLLCWRNVETSHAYVTTKTITPQKHQRSSHTTTTNPTTTTTTSTTTTVNLFSNALETKTVIQNRNNDNEKDKSKTKKKRKPCLCSPEDNRIIEEEDDDDVIESRRELLFAMMGTVWAVTTTTTITAFPFTAHATAGVDAKMAFPDVIQGMNDRNTKQCLVESLGNRECLVYQQDDPDKLLYKGADTQILLQRIQTTVEALQSIPPLVETKQWSKITGLLTGPMGQLSATLTLLVKGASNPTTAQIKANALKQDVFAIGTATTQRQTADILKYQQRAIQDLEIFLQSL</sequence>